<evidence type="ECO:0000313" key="1">
    <source>
        <dbReference type="EMBL" id="OAI19514.1"/>
    </source>
</evidence>
<dbReference type="AlphaFoldDB" id="A0A177NPN0"/>
<dbReference type="Proteomes" id="UP000077857">
    <property type="component" value="Unassembled WGS sequence"/>
</dbReference>
<dbReference type="SUPFAM" id="SSF75169">
    <property type="entry name" value="DsrEFH-like"/>
    <property type="match status" value="1"/>
</dbReference>
<accession>A0A177NPN0</accession>
<dbReference type="GO" id="GO:0002143">
    <property type="term" value="P:tRNA wobble position uridine thiolation"/>
    <property type="evidence" value="ECO:0007669"/>
    <property type="project" value="InterPro"/>
</dbReference>
<sequence>MLHLLSQAPLQAEVFERMAPGDDIVLLDATVCSALRGHRDNRLLLRALDRSCKLYAMRDMVAAHGLAADRLLPGIEAIDYVGLVELTVKHPAIHSWC</sequence>
<dbReference type="GO" id="GO:0005737">
    <property type="term" value="C:cytoplasm"/>
    <property type="evidence" value="ECO:0007669"/>
    <property type="project" value="InterPro"/>
</dbReference>
<dbReference type="NCBIfam" id="TIGR03011">
    <property type="entry name" value="sulf_tusB_dsrH"/>
    <property type="match status" value="1"/>
</dbReference>
<dbReference type="Gene3D" id="3.40.1260.10">
    <property type="entry name" value="DsrEFH-like"/>
    <property type="match status" value="1"/>
</dbReference>
<name>A0A177NPN0_9GAMM</name>
<comment type="caution">
    <text evidence="1">The sequence shown here is derived from an EMBL/GenBank/DDBJ whole genome shotgun (WGS) entry which is preliminary data.</text>
</comment>
<proteinExistence type="predicted"/>
<evidence type="ECO:0008006" key="3">
    <source>
        <dbReference type="Google" id="ProtNLM"/>
    </source>
</evidence>
<evidence type="ECO:0000313" key="2">
    <source>
        <dbReference type="Proteomes" id="UP000077857"/>
    </source>
</evidence>
<protein>
    <recommendedName>
        <fullName evidence="3">Sulfur relay protein TusB</fullName>
    </recommendedName>
</protein>
<dbReference type="RefSeq" id="WP_064039485.1">
    <property type="nucleotide sequence ID" value="NZ_LUUJ01000048.1"/>
</dbReference>
<dbReference type="Pfam" id="PF04077">
    <property type="entry name" value="DsrH"/>
    <property type="match status" value="1"/>
</dbReference>
<reference evidence="1 2" key="1">
    <citation type="submission" date="2016-03" db="EMBL/GenBank/DDBJ databases">
        <authorList>
            <person name="Ploux O."/>
        </authorList>
    </citation>
    <scope>NUCLEOTIDE SEQUENCE [LARGE SCALE GENOMIC DNA]</scope>
    <source>
        <strain evidence="1 2">R-45378</strain>
    </source>
</reference>
<dbReference type="InterPro" id="IPR027396">
    <property type="entry name" value="DsrEFH-like"/>
</dbReference>
<dbReference type="OrthoDB" id="9795117at2"/>
<dbReference type="EMBL" id="LUUJ01000048">
    <property type="protein sequence ID" value="OAI19514.1"/>
    <property type="molecule type" value="Genomic_DNA"/>
</dbReference>
<dbReference type="InterPro" id="IPR007215">
    <property type="entry name" value="Sulphur_relay_TusB/DsrH"/>
</dbReference>
<organism evidence="1 2">
    <name type="scientific">Methylomonas koyamae</name>
    <dbReference type="NCBI Taxonomy" id="702114"/>
    <lineage>
        <taxon>Bacteria</taxon>
        <taxon>Pseudomonadati</taxon>
        <taxon>Pseudomonadota</taxon>
        <taxon>Gammaproteobacteria</taxon>
        <taxon>Methylococcales</taxon>
        <taxon>Methylococcaceae</taxon>
        <taxon>Methylomonas</taxon>
    </lineage>
</organism>
<gene>
    <name evidence="1" type="ORF">A1507_06925</name>
</gene>